<dbReference type="EMBL" id="ACKS01000109">
    <property type="protein sequence ID" value="EFA42848.1"/>
    <property type="molecule type" value="Genomic_DNA"/>
</dbReference>
<dbReference type="InterPro" id="IPR032492">
    <property type="entry name" value="DUF5045"/>
</dbReference>
<evidence type="ECO:0000313" key="4">
    <source>
        <dbReference type="EMBL" id="EFA42848.1"/>
    </source>
</evidence>
<keyword evidence="5" id="KW-1185">Reference proteome</keyword>
<organism evidence="4 5">
    <name type="scientific">Hallella bergensis DSM 17361</name>
    <dbReference type="NCBI Taxonomy" id="585502"/>
    <lineage>
        <taxon>Bacteria</taxon>
        <taxon>Pseudomonadati</taxon>
        <taxon>Bacteroidota</taxon>
        <taxon>Bacteroidia</taxon>
        <taxon>Bacteroidales</taxon>
        <taxon>Prevotellaceae</taxon>
        <taxon>Hallella</taxon>
    </lineage>
</organism>
<reference evidence="4 5" key="1">
    <citation type="submission" date="2009-10" db="EMBL/GenBank/DDBJ databases">
        <authorList>
            <person name="Qin X."/>
            <person name="Bachman B."/>
            <person name="Battles P."/>
            <person name="Bell A."/>
            <person name="Bess C."/>
            <person name="Bickham C."/>
            <person name="Chaboub L."/>
            <person name="Chen D."/>
            <person name="Coyle M."/>
            <person name="Deiros D.R."/>
            <person name="Dinh H."/>
            <person name="Forbes L."/>
            <person name="Fowler G."/>
            <person name="Francisco L."/>
            <person name="Fu Q."/>
            <person name="Gubbala S."/>
            <person name="Hale W."/>
            <person name="Han Y."/>
            <person name="Hemphill L."/>
            <person name="Highlander S.K."/>
            <person name="Hirani K."/>
            <person name="Hogues M."/>
            <person name="Jackson L."/>
            <person name="Jakkamsetti A."/>
            <person name="Javaid M."/>
            <person name="Jiang H."/>
            <person name="Korchina V."/>
            <person name="Kovar C."/>
            <person name="Lara F."/>
            <person name="Lee S."/>
            <person name="Mata R."/>
            <person name="Mathew T."/>
            <person name="Moen C."/>
            <person name="Morales K."/>
            <person name="Munidasa M."/>
            <person name="Nazareth L."/>
            <person name="Ngo R."/>
            <person name="Nguyen L."/>
            <person name="Okwuonu G."/>
            <person name="Ongeri F."/>
            <person name="Patil S."/>
            <person name="Petrosino J."/>
            <person name="Pham C."/>
            <person name="Pham P."/>
            <person name="Pu L.-L."/>
            <person name="Puazo M."/>
            <person name="Raj R."/>
            <person name="Reid J."/>
            <person name="Rouhana J."/>
            <person name="Saada N."/>
            <person name="Shang Y."/>
            <person name="Simmons D."/>
            <person name="Thornton R."/>
            <person name="Warren J."/>
            <person name="Weissenberger G."/>
            <person name="Zhang J."/>
            <person name="Zhang L."/>
            <person name="Zhou C."/>
            <person name="Zhu D."/>
            <person name="Muzny D."/>
            <person name="Worley K."/>
            <person name="Gibbs R."/>
        </authorList>
    </citation>
    <scope>NUCLEOTIDE SEQUENCE [LARGE SCALE GENOMIC DNA]</scope>
    <source>
        <strain evidence="4 5">DSM 17361</strain>
    </source>
</reference>
<feature type="coiled-coil region" evidence="1">
    <location>
        <begin position="98"/>
        <end position="125"/>
    </location>
</feature>
<comment type="caution">
    <text evidence="4">The sequence shown here is derived from an EMBL/GenBank/DDBJ whole genome shotgun (WGS) entry which is preliminary data.</text>
</comment>
<evidence type="ECO:0000256" key="1">
    <source>
        <dbReference type="SAM" id="Coils"/>
    </source>
</evidence>
<accession>D1Q0K1</accession>
<dbReference type="RefSeq" id="WP_007175129.1">
    <property type="nucleotide sequence ID" value="NZ_GG704783.1"/>
</dbReference>
<feature type="signal peptide" evidence="2">
    <location>
        <begin position="1"/>
        <end position="24"/>
    </location>
</feature>
<protein>
    <recommendedName>
        <fullName evidence="3">DUF5045 domain-containing protein</fullName>
    </recommendedName>
</protein>
<gene>
    <name evidence="4" type="ORF">HMPREF0645_2736</name>
</gene>
<name>D1Q0K1_9BACT</name>
<sequence>MEQYLRKFLFITAGLLYLSLSTFAQHPTYDDQKEKQWKSMENGPWDFAPAWYYYLLHKKYSGGEAYWQWRFLKSGWRVRFKESKSSVKRIMPTRITAEETQRQKMKETEQERAKIEELYKEEVARAADRNVDLVYSSFKADFERMQKSISDGLLFCMQRSSGKLKFQVDELTRQNEMICQDIAYIHRTGVGYELENAKRQKAYQQYKKQMEEIVSRVAHLVGMAQNYYKR</sequence>
<keyword evidence="1" id="KW-0175">Coiled coil</keyword>
<dbReference type="Proteomes" id="UP000003160">
    <property type="component" value="Unassembled WGS sequence"/>
</dbReference>
<dbReference type="eggNOG" id="ENOG502ZAFT">
    <property type="taxonomic scope" value="Bacteria"/>
</dbReference>
<keyword evidence="2" id="KW-0732">Signal</keyword>
<evidence type="ECO:0000313" key="5">
    <source>
        <dbReference type="Proteomes" id="UP000003160"/>
    </source>
</evidence>
<dbReference type="AlphaFoldDB" id="D1Q0K1"/>
<proteinExistence type="predicted"/>
<evidence type="ECO:0000259" key="3">
    <source>
        <dbReference type="Pfam" id="PF16464"/>
    </source>
</evidence>
<dbReference type="HOGENOM" id="CLU_1229009_0_0_10"/>
<dbReference type="Pfam" id="PF16464">
    <property type="entry name" value="DUF5045"/>
    <property type="match status" value="1"/>
</dbReference>
<evidence type="ECO:0000256" key="2">
    <source>
        <dbReference type="SAM" id="SignalP"/>
    </source>
</evidence>
<feature type="domain" description="DUF5045" evidence="3">
    <location>
        <begin position="24"/>
        <end position="121"/>
    </location>
</feature>
<feature type="chain" id="PRO_5003025010" description="DUF5045 domain-containing protein" evidence="2">
    <location>
        <begin position="25"/>
        <end position="230"/>
    </location>
</feature>